<evidence type="ECO:0000313" key="1">
    <source>
        <dbReference type="EMBL" id="AFN65264.1"/>
    </source>
</evidence>
<gene>
    <name evidence="1" type="ordered locus">WEN_02385</name>
</gene>
<dbReference type="STRING" id="1197325.WEN_02385"/>
<keyword evidence="2" id="KW-1185">Reference proteome</keyword>
<accession>I6YLW1</accession>
<dbReference type="AlphaFoldDB" id="I6YLW1"/>
<dbReference type="Proteomes" id="UP000009005">
    <property type="component" value="Chromosome"/>
</dbReference>
<proteinExistence type="predicted"/>
<organism evidence="1 2">
    <name type="scientific">Mycoplasma wenyonii (strain Massachusetts)</name>
    <name type="common">Eperythrozoon wenyonii</name>
    <dbReference type="NCBI Taxonomy" id="1197325"/>
    <lineage>
        <taxon>Bacteria</taxon>
        <taxon>Bacillati</taxon>
        <taxon>Mycoplasmatota</taxon>
        <taxon>Mollicutes</taxon>
        <taxon>Mycoplasmataceae</taxon>
        <taxon>Mycoplasma</taxon>
    </lineage>
</organism>
<protein>
    <submittedName>
        <fullName evidence="1">Uncharacterized protein</fullName>
    </submittedName>
</protein>
<dbReference type="EMBL" id="CP003703">
    <property type="protein sequence ID" value="AFN65264.1"/>
    <property type="molecule type" value="Genomic_DNA"/>
</dbReference>
<evidence type="ECO:0000313" key="2">
    <source>
        <dbReference type="Proteomes" id="UP000009005"/>
    </source>
</evidence>
<dbReference type="PATRIC" id="fig|1197325.3.peg.513"/>
<reference evidence="1 2" key="1">
    <citation type="journal article" date="2012" name="J. Bacteriol.">
        <title>Complete genome sequence of Mycoplasma wenyonii strain Massachusetts.</title>
        <authorList>
            <person name="Dos Santos A.P."/>
            <person name="Guimaraes A.M."/>
            <person name="do Nascimento N.C."/>
            <person name="Sanmiguel P.J."/>
            <person name="Messick J.B."/>
        </authorList>
    </citation>
    <scope>NUCLEOTIDE SEQUENCE [LARGE SCALE GENOMIC DNA]</scope>
    <source>
        <strain evidence="1 2">Massachusetts</strain>
    </source>
</reference>
<sequence length="175" mass="19321">MGAGGVVSVVALPTLSSYGIIGQTRGEKISYEDTQKFEKYCSIIAKESNKSRAILICQKESSGQETSFYLFTKEGGREYYDEIQKIETPYYFAATLTFVGVSNQMREKTAAFTLREKQENWKGTIASVSLEGKCTAKWTTSGHEKQRVDCMTDSGGSANLGDFEKFSSSKITTTS</sequence>
<dbReference type="RefSeq" id="WP_014849974.1">
    <property type="nucleotide sequence ID" value="NC_018149.1"/>
</dbReference>
<dbReference type="KEGG" id="mwe:WEN_02385"/>
<dbReference type="HOGENOM" id="CLU_1530907_0_0_14"/>
<name>I6YLW1_MYCWM</name>